<dbReference type="SUPFAM" id="SSF48403">
    <property type="entry name" value="Ankyrin repeat"/>
    <property type="match status" value="2"/>
</dbReference>
<dbReference type="Pfam" id="PF13962">
    <property type="entry name" value="PGG"/>
    <property type="match status" value="1"/>
</dbReference>
<dbReference type="OrthoDB" id="303876at2759"/>
<sequence length="654" mass="73111">MNQQQPHVVFDAVGTIIAAIVDNLPRNQDMSEWTPLHTACLLGETDRARQILEENQQLLKLVNPNGCNALHLASSIGQLQTVELLLTFVADQPVNKKELCVKRDKDGRIPLHHAVINGSFEVVNKLLETCPESVLEVTDQRETVFHLAVKNKVSPSNELFTVLLGQPYSSYLLNLADRKGNTVLHLAIVRKQFQIVKLLIFGEHKQSLEVNVVNSHGLTPLDLLVIDPMNKIDREIETMIMFAGGIRLNESHERRDNLKGITSGLFVMASLVENHARQILEENPEFLKLVNPNGCNALHLASSIGQLQTVELLLTFADQNAINKREICMKGDKDGRIPLHHAVINGSVEVVKKLLEACPESMLEVTDQRETVFHLTVKYKLSPSNELFTVLIGQPYTDYLLNLADREGNTVLHLAVVRKQIQIVKLLMKGITYHGLEVNAVNSSGLTPLDLLVVDHMSKKDRHIENILISAGGLRLSEGHEQRENLKSITSGLFVMASLIAAACCQVAVYLQGSFWTQSSSANVTSSSSNETASIAKLLYIDKKYNKYTLFMLLDGVALMSSICLIVLLLLPTKAKYTLEKLAGLRLLAYLTTIFFIFLFLASVFSRMRLKAEDLAYLLLLPFLIFIVAMVLIPIRYYPISKKMKEIVNCLLNR</sequence>
<keyword evidence="11" id="KW-1185">Reference proteome</keyword>
<dbReference type="PROSITE" id="PS50297">
    <property type="entry name" value="ANK_REP_REGION"/>
    <property type="match status" value="5"/>
</dbReference>
<keyword evidence="4 8" id="KW-1133">Transmembrane helix</keyword>
<dbReference type="PROSITE" id="PS50088">
    <property type="entry name" value="ANK_REPEAT"/>
    <property type="match status" value="5"/>
</dbReference>
<name>A0A067JYY1_JATCU</name>
<dbReference type="GO" id="GO:0005886">
    <property type="term" value="C:plasma membrane"/>
    <property type="evidence" value="ECO:0007669"/>
    <property type="project" value="TreeGrafter"/>
</dbReference>
<gene>
    <name evidence="10" type="ORF">JCGZ_16565</name>
</gene>
<feature type="repeat" description="ANK" evidence="7">
    <location>
        <begin position="334"/>
        <end position="356"/>
    </location>
</feature>
<evidence type="ECO:0000313" key="11">
    <source>
        <dbReference type="Proteomes" id="UP000027138"/>
    </source>
</evidence>
<dbReference type="InterPro" id="IPR026961">
    <property type="entry name" value="PGG_dom"/>
</dbReference>
<dbReference type="Proteomes" id="UP000027138">
    <property type="component" value="Unassembled WGS sequence"/>
</dbReference>
<dbReference type="SMART" id="SM00248">
    <property type="entry name" value="ANK"/>
    <property type="match status" value="7"/>
</dbReference>
<evidence type="ECO:0000256" key="5">
    <source>
        <dbReference type="ARBA" id="ARBA00023043"/>
    </source>
</evidence>
<dbReference type="Pfam" id="PF12796">
    <property type="entry name" value="Ank_2"/>
    <property type="match status" value="2"/>
</dbReference>
<evidence type="ECO:0000256" key="6">
    <source>
        <dbReference type="ARBA" id="ARBA00023136"/>
    </source>
</evidence>
<dbReference type="PANTHER" id="PTHR24186:SF38">
    <property type="entry name" value="ANKYRIN REPEAT FAMILY PROTEIN"/>
    <property type="match status" value="1"/>
</dbReference>
<feature type="transmembrane region" description="Helical" evidence="8">
    <location>
        <begin position="615"/>
        <end position="635"/>
    </location>
</feature>
<keyword evidence="5 7" id="KW-0040">ANK repeat</keyword>
<keyword evidence="3" id="KW-0677">Repeat</keyword>
<evidence type="ECO:0000256" key="4">
    <source>
        <dbReference type="ARBA" id="ARBA00022989"/>
    </source>
</evidence>
<evidence type="ECO:0000259" key="9">
    <source>
        <dbReference type="Pfam" id="PF13962"/>
    </source>
</evidence>
<feature type="repeat" description="ANK" evidence="7">
    <location>
        <begin position="106"/>
        <end position="128"/>
    </location>
</feature>
<feature type="transmembrane region" description="Helical" evidence="8">
    <location>
        <begin position="492"/>
        <end position="511"/>
    </location>
</feature>
<dbReference type="Pfam" id="PF00023">
    <property type="entry name" value="Ank"/>
    <property type="match status" value="2"/>
</dbReference>
<feature type="repeat" description="ANK" evidence="7">
    <location>
        <begin position="179"/>
        <end position="200"/>
    </location>
</feature>
<dbReference type="InterPro" id="IPR002110">
    <property type="entry name" value="Ankyrin_rpt"/>
</dbReference>
<organism evidence="10 11">
    <name type="scientific">Jatropha curcas</name>
    <name type="common">Barbados nut</name>
    <dbReference type="NCBI Taxonomy" id="180498"/>
    <lineage>
        <taxon>Eukaryota</taxon>
        <taxon>Viridiplantae</taxon>
        <taxon>Streptophyta</taxon>
        <taxon>Embryophyta</taxon>
        <taxon>Tracheophyta</taxon>
        <taxon>Spermatophyta</taxon>
        <taxon>Magnoliopsida</taxon>
        <taxon>eudicotyledons</taxon>
        <taxon>Gunneridae</taxon>
        <taxon>Pentapetalae</taxon>
        <taxon>rosids</taxon>
        <taxon>fabids</taxon>
        <taxon>Malpighiales</taxon>
        <taxon>Euphorbiaceae</taxon>
        <taxon>Crotonoideae</taxon>
        <taxon>Jatropheae</taxon>
        <taxon>Jatropha</taxon>
    </lineage>
</organism>
<feature type="repeat" description="ANK" evidence="7">
    <location>
        <begin position="407"/>
        <end position="443"/>
    </location>
</feature>
<evidence type="ECO:0000256" key="2">
    <source>
        <dbReference type="ARBA" id="ARBA00022692"/>
    </source>
</evidence>
<dbReference type="Gene3D" id="1.25.40.20">
    <property type="entry name" value="Ankyrin repeat-containing domain"/>
    <property type="match status" value="3"/>
</dbReference>
<dbReference type="InterPro" id="IPR036770">
    <property type="entry name" value="Ankyrin_rpt-contain_sf"/>
</dbReference>
<keyword evidence="2 8" id="KW-0812">Transmembrane</keyword>
<dbReference type="PANTHER" id="PTHR24186">
    <property type="entry name" value="PROTEIN PHOSPHATASE 1 REGULATORY SUBUNIT"/>
    <property type="match status" value="1"/>
</dbReference>
<evidence type="ECO:0000313" key="10">
    <source>
        <dbReference type="EMBL" id="KDP29176.1"/>
    </source>
</evidence>
<feature type="transmembrane region" description="Helical" evidence="8">
    <location>
        <begin position="548"/>
        <end position="571"/>
    </location>
</feature>
<proteinExistence type="predicted"/>
<dbReference type="EMBL" id="KK914761">
    <property type="protein sequence ID" value="KDP29176.1"/>
    <property type="molecule type" value="Genomic_DNA"/>
</dbReference>
<reference evidence="10 11" key="1">
    <citation type="journal article" date="2014" name="PLoS ONE">
        <title>Global Analysis of Gene Expression Profiles in Physic Nut (Jatropha curcas L.) Seedlings Exposed to Salt Stress.</title>
        <authorList>
            <person name="Zhang L."/>
            <person name="Zhang C."/>
            <person name="Wu P."/>
            <person name="Chen Y."/>
            <person name="Li M."/>
            <person name="Jiang H."/>
            <person name="Wu G."/>
        </authorList>
    </citation>
    <scope>NUCLEOTIDE SEQUENCE [LARGE SCALE GENOMIC DNA]</scope>
    <source>
        <strain evidence="11">cv. GZQX0401</strain>
        <tissue evidence="10">Young leaves</tissue>
    </source>
</reference>
<evidence type="ECO:0000256" key="3">
    <source>
        <dbReference type="ARBA" id="ARBA00022737"/>
    </source>
</evidence>
<keyword evidence="6 8" id="KW-0472">Membrane</keyword>
<dbReference type="KEGG" id="jcu:105642392"/>
<protein>
    <recommendedName>
        <fullName evidence="9">PGG domain-containing protein</fullName>
    </recommendedName>
</protein>
<comment type="subcellular location">
    <subcellularLocation>
        <location evidence="1">Membrane</location>
        <topology evidence="1">Multi-pass membrane protein</topology>
    </subcellularLocation>
</comment>
<evidence type="ECO:0000256" key="1">
    <source>
        <dbReference type="ARBA" id="ARBA00004141"/>
    </source>
</evidence>
<dbReference type="STRING" id="180498.A0A067JYY1"/>
<evidence type="ECO:0000256" key="7">
    <source>
        <dbReference type="PROSITE-ProRule" id="PRU00023"/>
    </source>
</evidence>
<feature type="domain" description="PGG" evidence="9">
    <location>
        <begin position="484"/>
        <end position="604"/>
    </location>
</feature>
<feature type="repeat" description="ANK" evidence="7">
    <location>
        <begin position="65"/>
        <end position="97"/>
    </location>
</feature>
<accession>A0A067JYY1</accession>
<evidence type="ECO:0000256" key="8">
    <source>
        <dbReference type="SAM" id="Phobius"/>
    </source>
</evidence>
<dbReference type="AlphaFoldDB" id="A0A067JYY1"/>
<feature type="transmembrane region" description="Helical" evidence="8">
    <location>
        <begin position="583"/>
        <end position="603"/>
    </location>
</feature>